<protein>
    <submittedName>
        <fullName evidence="9">TonB-dependent receptor</fullName>
    </submittedName>
</protein>
<dbReference type="InterPro" id="IPR036942">
    <property type="entry name" value="Beta-barrel_TonB_sf"/>
</dbReference>
<dbReference type="EMBL" id="BAABJZ010000089">
    <property type="protein sequence ID" value="GAA4892775.1"/>
    <property type="molecule type" value="Genomic_DNA"/>
</dbReference>
<keyword evidence="9" id="KW-0675">Receptor</keyword>
<dbReference type="PANTHER" id="PTHR40980:SF5">
    <property type="entry name" value="TONB-DEPENDENT RECEPTOR"/>
    <property type="match status" value="1"/>
</dbReference>
<gene>
    <name evidence="9" type="ORF">GCM10023333_27540</name>
</gene>
<feature type="compositionally biased region" description="Basic and acidic residues" evidence="5">
    <location>
        <begin position="196"/>
        <end position="207"/>
    </location>
</feature>
<feature type="domain" description="TonB-dependent receptor plug" evidence="8">
    <location>
        <begin position="61"/>
        <end position="153"/>
    </location>
</feature>
<dbReference type="Proteomes" id="UP001499988">
    <property type="component" value="Unassembled WGS sequence"/>
</dbReference>
<keyword evidence="10" id="KW-1185">Reference proteome</keyword>
<dbReference type="InterPro" id="IPR000531">
    <property type="entry name" value="Beta-barrel_TonB"/>
</dbReference>
<dbReference type="InterPro" id="IPR037066">
    <property type="entry name" value="Plug_dom_sf"/>
</dbReference>
<evidence type="ECO:0000256" key="5">
    <source>
        <dbReference type="SAM" id="MobiDB-lite"/>
    </source>
</evidence>
<evidence type="ECO:0000313" key="9">
    <source>
        <dbReference type="EMBL" id="GAA4892775.1"/>
    </source>
</evidence>
<dbReference type="Pfam" id="PF07715">
    <property type="entry name" value="Plug"/>
    <property type="match status" value="1"/>
</dbReference>
<feature type="signal peptide" evidence="6">
    <location>
        <begin position="1"/>
        <end position="30"/>
    </location>
</feature>
<accession>A0ABP9F3Q2</accession>
<keyword evidence="6" id="KW-0732">Signal</keyword>
<feature type="region of interest" description="Disordered" evidence="5">
    <location>
        <begin position="186"/>
        <end position="217"/>
    </location>
</feature>
<comment type="similarity">
    <text evidence="4">Belongs to the TonB-dependent receptor family.</text>
</comment>
<evidence type="ECO:0000313" key="10">
    <source>
        <dbReference type="Proteomes" id="UP001499988"/>
    </source>
</evidence>
<reference evidence="10" key="1">
    <citation type="journal article" date="2019" name="Int. J. Syst. Evol. Microbiol.">
        <title>The Global Catalogue of Microorganisms (GCM) 10K type strain sequencing project: providing services to taxonomists for standard genome sequencing and annotation.</title>
        <authorList>
            <consortium name="The Broad Institute Genomics Platform"/>
            <consortium name="The Broad Institute Genome Sequencing Center for Infectious Disease"/>
            <person name="Wu L."/>
            <person name="Ma J."/>
        </authorList>
    </citation>
    <scope>NUCLEOTIDE SEQUENCE [LARGE SCALE GENOMIC DNA]</scope>
    <source>
        <strain evidence="10">JCM 18401</strain>
    </source>
</reference>
<keyword evidence="4" id="KW-0798">TonB box</keyword>
<evidence type="ECO:0000256" key="2">
    <source>
        <dbReference type="ARBA" id="ARBA00023136"/>
    </source>
</evidence>
<evidence type="ECO:0000256" key="6">
    <source>
        <dbReference type="SAM" id="SignalP"/>
    </source>
</evidence>
<name>A0ABP9F3Q2_9GAMM</name>
<organism evidence="9 10">
    <name type="scientific">Ferrimonas pelagia</name>
    <dbReference type="NCBI Taxonomy" id="1177826"/>
    <lineage>
        <taxon>Bacteria</taxon>
        <taxon>Pseudomonadati</taxon>
        <taxon>Pseudomonadota</taxon>
        <taxon>Gammaproteobacteria</taxon>
        <taxon>Alteromonadales</taxon>
        <taxon>Ferrimonadaceae</taxon>
        <taxon>Ferrimonas</taxon>
    </lineage>
</organism>
<evidence type="ECO:0000259" key="8">
    <source>
        <dbReference type="Pfam" id="PF07715"/>
    </source>
</evidence>
<evidence type="ECO:0000256" key="4">
    <source>
        <dbReference type="RuleBase" id="RU003357"/>
    </source>
</evidence>
<comment type="caution">
    <text evidence="9">The sequence shown here is derived from an EMBL/GenBank/DDBJ whole genome shotgun (WGS) entry which is preliminary data.</text>
</comment>
<keyword evidence="2 4" id="KW-0472">Membrane</keyword>
<dbReference type="Pfam" id="PF00593">
    <property type="entry name" value="TonB_dep_Rec_b-barrel"/>
    <property type="match status" value="1"/>
</dbReference>
<sequence>MKPQFSATPISRHVALALGLASLFAQPALAEDTSNDSDPIERIAVVGRLQKVASEVIEERRELPFVADLMGAEQIGRTGDSDAAAALRRVTGLTLRDGKYIYIRGLGERYSSTSLNGAQVPSPDPTRSVIPLDLFPSSIIESLSVQKAASASKPASFGGGHVDIRTKSIPLDFFLKASVAGQYNTNNSDDQLSYRGGDEDWRGRDQGSRTVPSDPSNGLLFNRDMTVNSESTSPGFKGAITTGNKFELNDEGDWLFGFVAGAAYKNETNNFQRETFRLQRTDGSLDTSDIIFGTETELQTSGMFNMGLEMGDDHKLETFTTYLSDTSDEVRRAYRENENSINDPSRDFERYSIDYEERSLIANQIRGQHFFSYLWDLEANWQYTDAKARRKAPNQVQYDYIRRYEDDGSLRSRTLRSTQDSVEYAYRDLIDDTENYSWDLGRTFVLGDLEITARGGYDYFERVRNASGDRYTFDNRGFSSDQLTQDFDRIFSDANISNPDNNFRVVKQSVETDDYTAAQTIEAGSGELDLHWFDSVRLTAGLRYEEYRQVVLAFNEDGSIYDGGGRYAQEDFVVLEDDWYPSLSAVWFMNDEMQVRAAVSKTVVRPDIREVAPVRFQDPLTGISMIGDPSLVSSDILNLDLRWEWYMESGSNLSLGAFYKDLDAPIEAVDKTTETDRILTFKNAEEGMIYGVELEFHQNFGFIDESSDIWNGFFVAGNLTLSDSEITIAGSGDINLTNPTRRMMGHSEWVANLQLSYDSPNNLHSATLVYNVFGDRIAYAGTQGFDDAIEQPFHSLDFTYTVYPLDFMSAKFKAKNMLGETTEYQQNGLRVFWHDPGTEFSMEFGFEF</sequence>
<dbReference type="Gene3D" id="2.170.130.10">
    <property type="entry name" value="TonB-dependent receptor, plug domain"/>
    <property type="match status" value="1"/>
</dbReference>
<evidence type="ECO:0000256" key="3">
    <source>
        <dbReference type="ARBA" id="ARBA00023237"/>
    </source>
</evidence>
<evidence type="ECO:0000256" key="1">
    <source>
        <dbReference type="ARBA" id="ARBA00004442"/>
    </source>
</evidence>
<feature type="chain" id="PRO_5046852612" evidence="6">
    <location>
        <begin position="31"/>
        <end position="848"/>
    </location>
</feature>
<dbReference type="SUPFAM" id="SSF56935">
    <property type="entry name" value="Porins"/>
    <property type="match status" value="1"/>
</dbReference>
<keyword evidence="3" id="KW-0998">Cell outer membrane</keyword>
<feature type="domain" description="TonB-dependent receptor-like beta-barrel" evidence="7">
    <location>
        <begin position="345"/>
        <end position="789"/>
    </location>
</feature>
<dbReference type="InterPro" id="IPR012910">
    <property type="entry name" value="Plug_dom"/>
</dbReference>
<dbReference type="Gene3D" id="2.40.170.20">
    <property type="entry name" value="TonB-dependent receptor, beta-barrel domain"/>
    <property type="match status" value="1"/>
</dbReference>
<dbReference type="PANTHER" id="PTHR40980">
    <property type="entry name" value="PLUG DOMAIN-CONTAINING PROTEIN"/>
    <property type="match status" value="1"/>
</dbReference>
<dbReference type="RefSeq" id="WP_345335998.1">
    <property type="nucleotide sequence ID" value="NZ_BAABJZ010000089.1"/>
</dbReference>
<comment type="subcellular location">
    <subcellularLocation>
        <location evidence="1 4">Cell outer membrane</location>
    </subcellularLocation>
</comment>
<evidence type="ECO:0000259" key="7">
    <source>
        <dbReference type="Pfam" id="PF00593"/>
    </source>
</evidence>
<proteinExistence type="inferred from homology"/>